<evidence type="ECO:0000313" key="1">
    <source>
        <dbReference type="EMBL" id="OHA64434.1"/>
    </source>
</evidence>
<name>A0A1G2QUZ1_9BACT</name>
<organism evidence="1 2">
    <name type="scientific">Candidatus Wildermuthbacteria bacterium RIFCSPHIGHO2_01_FULL_48_27b</name>
    <dbReference type="NCBI Taxonomy" id="1802447"/>
    <lineage>
        <taxon>Bacteria</taxon>
        <taxon>Candidatus Wildermuthiibacteriota</taxon>
    </lineage>
</organism>
<dbReference type="SUPFAM" id="SSF52540">
    <property type="entry name" value="P-loop containing nucleoside triphosphate hydrolases"/>
    <property type="match status" value="1"/>
</dbReference>
<dbReference type="Gene3D" id="3.40.50.300">
    <property type="entry name" value="P-loop containing nucleotide triphosphate hydrolases"/>
    <property type="match status" value="1"/>
</dbReference>
<dbReference type="Proteomes" id="UP000178170">
    <property type="component" value="Unassembled WGS sequence"/>
</dbReference>
<comment type="caution">
    <text evidence="1">The sequence shown here is derived from an EMBL/GenBank/DDBJ whole genome shotgun (WGS) entry which is preliminary data.</text>
</comment>
<evidence type="ECO:0008006" key="3">
    <source>
        <dbReference type="Google" id="ProtNLM"/>
    </source>
</evidence>
<proteinExistence type="predicted"/>
<sequence>MEELMGPRVIFTSGMATGGKTTVAKELVRRIPNAVYLARDEAMYGGLLLVDDIVNPTDRLPPFKEYVRADTVFPDFAKKVETPFGPMTLVIHANHNEFFIRHADNQSYMVVARLAQRNLEMGKVVVIDAYFSPKQFEQGTVKAFINQPAFAPYPRCLIYFNVEARVAFERWKARADKDPESDLRASSGYLEWETFLEITEKEQVPNPKGLDTIPHLRLDTSHISIEESLAACFRYIRGEPNP</sequence>
<dbReference type="InterPro" id="IPR027417">
    <property type="entry name" value="P-loop_NTPase"/>
</dbReference>
<accession>A0A1G2QUZ1</accession>
<gene>
    <name evidence="1" type="ORF">A2843_01995</name>
</gene>
<dbReference type="AlphaFoldDB" id="A0A1G2QUZ1"/>
<reference evidence="1 2" key="1">
    <citation type="journal article" date="2016" name="Nat. Commun.">
        <title>Thousands of microbial genomes shed light on interconnected biogeochemical processes in an aquifer system.</title>
        <authorList>
            <person name="Anantharaman K."/>
            <person name="Brown C.T."/>
            <person name="Hug L.A."/>
            <person name="Sharon I."/>
            <person name="Castelle C.J."/>
            <person name="Probst A.J."/>
            <person name="Thomas B.C."/>
            <person name="Singh A."/>
            <person name="Wilkins M.J."/>
            <person name="Karaoz U."/>
            <person name="Brodie E.L."/>
            <person name="Williams K.H."/>
            <person name="Hubbard S.S."/>
            <person name="Banfield J.F."/>
        </authorList>
    </citation>
    <scope>NUCLEOTIDE SEQUENCE [LARGE SCALE GENOMIC DNA]</scope>
</reference>
<evidence type="ECO:0000313" key="2">
    <source>
        <dbReference type="Proteomes" id="UP000178170"/>
    </source>
</evidence>
<dbReference type="Pfam" id="PF13671">
    <property type="entry name" value="AAA_33"/>
    <property type="match status" value="1"/>
</dbReference>
<protein>
    <recommendedName>
        <fullName evidence="3">Phosphoribulokinase/uridine kinase domain-containing protein</fullName>
    </recommendedName>
</protein>
<dbReference type="EMBL" id="MHTS01000016">
    <property type="protein sequence ID" value="OHA64434.1"/>
    <property type="molecule type" value="Genomic_DNA"/>
</dbReference>